<protein>
    <submittedName>
        <fullName evidence="4">Peptidase</fullName>
    </submittedName>
</protein>
<accession>A0ABQ3CN03</accession>
<dbReference type="Proteomes" id="UP000653644">
    <property type="component" value="Unassembled WGS sequence"/>
</dbReference>
<feature type="signal peptide" evidence="2">
    <location>
        <begin position="1"/>
        <end position="40"/>
    </location>
</feature>
<dbReference type="Gene3D" id="3.30.750.44">
    <property type="match status" value="1"/>
</dbReference>
<evidence type="ECO:0000259" key="3">
    <source>
        <dbReference type="SMART" id="SM00245"/>
    </source>
</evidence>
<organism evidence="4 5">
    <name type="scientific">Streptomyces canarius</name>
    <dbReference type="NCBI Taxonomy" id="285453"/>
    <lineage>
        <taxon>Bacteria</taxon>
        <taxon>Bacillati</taxon>
        <taxon>Actinomycetota</taxon>
        <taxon>Actinomycetes</taxon>
        <taxon>Kitasatosporales</taxon>
        <taxon>Streptomycetaceae</taxon>
        <taxon>Streptomyces</taxon>
    </lineage>
</organism>
<feature type="region of interest" description="Disordered" evidence="1">
    <location>
        <begin position="34"/>
        <end position="53"/>
    </location>
</feature>
<dbReference type="Pfam" id="PF14684">
    <property type="entry name" value="Tricorn_C1"/>
    <property type="match status" value="1"/>
</dbReference>
<dbReference type="EMBL" id="BMVN01000012">
    <property type="protein sequence ID" value="GHA30261.1"/>
    <property type="molecule type" value="Genomic_DNA"/>
</dbReference>
<gene>
    <name evidence="4" type="ORF">GCM10010345_38740</name>
</gene>
<evidence type="ECO:0000313" key="5">
    <source>
        <dbReference type="Proteomes" id="UP000653644"/>
    </source>
</evidence>
<evidence type="ECO:0000256" key="1">
    <source>
        <dbReference type="SAM" id="MobiDB-lite"/>
    </source>
</evidence>
<feature type="domain" description="Tail specific protease" evidence="3">
    <location>
        <begin position="224"/>
        <end position="449"/>
    </location>
</feature>
<dbReference type="Pfam" id="PF03572">
    <property type="entry name" value="Peptidase_S41"/>
    <property type="match status" value="1"/>
</dbReference>
<dbReference type="InterPro" id="IPR028204">
    <property type="entry name" value="Tricorn_C1"/>
</dbReference>
<dbReference type="PANTHER" id="PTHR11261">
    <property type="entry name" value="INTERPHOTORECEPTOR RETINOID-BINDING PROTEIN"/>
    <property type="match status" value="1"/>
</dbReference>
<dbReference type="SUPFAM" id="SSF52096">
    <property type="entry name" value="ClpP/crotonase"/>
    <property type="match status" value="1"/>
</dbReference>
<keyword evidence="2" id="KW-0732">Signal</keyword>
<dbReference type="InterPro" id="IPR005151">
    <property type="entry name" value="Tail-specific_protease"/>
</dbReference>
<proteinExistence type="predicted"/>
<name>A0ABQ3CN03_9ACTN</name>
<keyword evidence="5" id="KW-1185">Reference proteome</keyword>
<feature type="chain" id="PRO_5047167790" evidence="2">
    <location>
        <begin position="41"/>
        <end position="479"/>
    </location>
</feature>
<comment type="caution">
    <text evidence="4">The sequence shown here is derived from an EMBL/GenBank/DDBJ whole genome shotgun (WGS) entry which is preliminary data.</text>
</comment>
<evidence type="ECO:0000256" key="2">
    <source>
        <dbReference type="SAM" id="SignalP"/>
    </source>
</evidence>
<dbReference type="Gene3D" id="3.90.226.10">
    <property type="entry name" value="2-enoyl-CoA Hydratase, Chain A, domain 1"/>
    <property type="match status" value="1"/>
</dbReference>
<dbReference type="SMART" id="SM00245">
    <property type="entry name" value="TSPc"/>
    <property type="match status" value="1"/>
</dbReference>
<feature type="compositionally biased region" description="Low complexity" evidence="1">
    <location>
        <begin position="34"/>
        <end position="49"/>
    </location>
</feature>
<dbReference type="PANTHER" id="PTHR11261:SF3">
    <property type="entry name" value="RETINOL-BINDING PROTEIN 3"/>
    <property type="match status" value="1"/>
</dbReference>
<reference evidence="5" key="1">
    <citation type="journal article" date="2019" name="Int. J. Syst. Evol. Microbiol.">
        <title>The Global Catalogue of Microorganisms (GCM) 10K type strain sequencing project: providing services to taxonomists for standard genome sequencing and annotation.</title>
        <authorList>
            <consortium name="The Broad Institute Genomics Platform"/>
            <consortium name="The Broad Institute Genome Sequencing Center for Infectious Disease"/>
            <person name="Wu L."/>
            <person name="Ma J."/>
        </authorList>
    </citation>
    <scope>NUCLEOTIDE SEQUENCE [LARGE SCALE GENOMIC DNA]</scope>
    <source>
        <strain evidence="5">JCM 4733</strain>
    </source>
</reference>
<evidence type="ECO:0000313" key="4">
    <source>
        <dbReference type="EMBL" id="GHA30261.1"/>
    </source>
</evidence>
<dbReference type="CDD" id="cd07563">
    <property type="entry name" value="Peptidase_S41_IRBP"/>
    <property type="match status" value="1"/>
</dbReference>
<sequence>MVFRGPPAPEGPLFVRIVTAAVAALTLAATALPAASAASAAPQDPPSATDGVWRMDGHGTLLVLGGGALREYQTTAVSCMEGDSARQTGPGTYTTPDGTALTVRTTPDRAHARLAADRSAGHRRLTRTRALPAACTRPPATDPRADFDVLWQTFEENYPFFAQKGVDWHAVRDRYRPQVHRNTTRAGLFDIFSRMLRPLHDAHVAVRDGDRVFAGVRPGTEPPGKELDARVKEFILARDLKDATGLQDLAAGRITYAGLRGDLGYLRISGFGGYAGADAPYTAERAELDRALDTVLTPGRTRHLKGLINDLRVNGGGSDALGLRIAARLTDTPCTAYAKRVRDDPADPTRHTRPEPVPVVPAAATRYTGPVAVLTGGSTVSAGETFTQALLDRPGRTVRIGRPTQGVFSDVMTRYLADGMLFVLPNEEYPTRTGRTFDGTGIPPRLSEPVFTEEEFAHDRDSAFDRAVSVLAPRSPSSG</sequence>
<dbReference type="InterPro" id="IPR029045">
    <property type="entry name" value="ClpP/crotonase-like_dom_sf"/>
</dbReference>